<comment type="similarity">
    <text evidence="2">Belongs to the CcmC/CycZ/HelC family.</text>
</comment>
<comment type="subcellular location">
    <subcellularLocation>
        <location evidence="1">Membrane</location>
        <topology evidence="1">Multi-pass membrane protein</topology>
    </subcellularLocation>
</comment>
<gene>
    <name evidence="10" type="ORF">HNQ41_003028</name>
</gene>
<keyword evidence="6 8" id="KW-1133">Transmembrane helix</keyword>
<dbReference type="Proteomes" id="UP000551878">
    <property type="component" value="Unassembled WGS sequence"/>
</dbReference>
<feature type="transmembrane region" description="Helical" evidence="8">
    <location>
        <begin position="20"/>
        <end position="39"/>
    </location>
</feature>
<evidence type="ECO:0000313" key="11">
    <source>
        <dbReference type="Proteomes" id="UP000551878"/>
    </source>
</evidence>
<evidence type="ECO:0000256" key="1">
    <source>
        <dbReference type="ARBA" id="ARBA00004141"/>
    </source>
</evidence>
<evidence type="ECO:0000256" key="3">
    <source>
        <dbReference type="ARBA" id="ARBA00016463"/>
    </source>
</evidence>
<dbReference type="GO" id="GO:0005886">
    <property type="term" value="C:plasma membrane"/>
    <property type="evidence" value="ECO:0007669"/>
    <property type="project" value="TreeGrafter"/>
</dbReference>
<evidence type="ECO:0000256" key="6">
    <source>
        <dbReference type="ARBA" id="ARBA00022989"/>
    </source>
</evidence>
<dbReference type="Pfam" id="PF01578">
    <property type="entry name" value="Cytochrom_C_asm"/>
    <property type="match status" value="1"/>
</dbReference>
<keyword evidence="4 8" id="KW-0812">Transmembrane</keyword>
<accession>A0A840QTV1</accession>
<protein>
    <recommendedName>
        <fullName evidence="3">Heme exporter protein C</fullName>
    </recommendedName>
</protein>
<dbReference type="InterPro" id="IPR045062">
    <property type="entry name" value="Cyt_c_biogenesis_CcsA/CcmC"/>
</dbReference>
<dbReference type="PRINTS" id="PR01386">
    <property type="entry name" value="CCMCBIOGNSIS"/>
</dbReference>
<proteinExistence type="inferred from homology"/>
<keyword evidence="11" id="KW-1185">Reference proteome</keyword>
<dbReference type="InterPro" id="IPR003557">
    <property type="entry name" value="Cyt_c_biogenesis_CcmC"/>
</dbReference>
<feature type="transmembrane region" description="Helical" evidence="8">
    <location>
        <begin position="59"/>
        <end position="78"/>
    </location>
</feature>
<dbReference type="GO" id="GO:0020037">
    <property type="term" value="F:heme binding"/>
    <property type="evidence" value="ECO:0007669"/>
    <property type="project" value="InterPro"/>
</dbReference>
<dbReference type="GO" id="GO:0017004">
    <property type="term" value="P:cytochrome complex assembly"/>
    <property type="evidence" value="ECO:0007669"/>
    <property type="project" value="UniProtKB-KW"/>
</dbReference>
<reference evidence="10 11" key="1">
    <citation type="submission" date="2020-08" db="EMBL/GenBank/DDBJ databases">
        <title>Genomic Encyclopedia of Type Strains, Phase IV (KMG-IV): sequencing the most valuable type-strain genomes for metagenomic binning, comparative biology and taxonomic classification.</title>
        <authorList>
            <person name="Goeker M."/>
        </authorList>
    </citation>
    <scope>NUCLEOTIDE SEQUENCE [LARGE SCALE GENOMIC DNA]</scope>
    <source>
        <strain evidence="10 11">DSM 24696</strain>
    </source>
</reference>
<evidence type="ECO:0000313" key="10">
    <source>
        <dbReference type="EMBL" id="MBB5174805.1"/>
    </source>
</evidence>
<dbReference type="InterPro" id="IPR002541">
    <property type="entry name" value="Cyt_c_assembly"/>
</dbReference>
<evidence type="ECO:0000259" key="9">
    <source>
        <dbReference type="Pfam" id="PF01578"/>
    </source>
</evidence>
<keyword evidence="5" id="KW-0201">Cytochrome c-type biogenesis</keyword>
<feature type="transmembrane region" description="Helical" evidence="8">
    <location>
        <begin position="199"/>
        <end position="218"/>
    </location>
</feature>
<dbReference type="EMBL" id="JACHHB010000017">
    <property type="protein sequence ID" value="MBB5174805.1"/>
    <property type="molecule type" value="Genomic_DNA"/>
</dbReference>
<evidence type="ECO:0000256" key="8">
    <source>
        <dbReference type="SAM" id="Phobius"/>
    </source>
</evidence>
<organism evidence="10 11">
    <name type="scientific">Texcoconibacillus texcoconensis</name>
    <dbReference type="NCBI Taxonomy" id="1095777"/>
    <lineage>
        <taxon>Bacteria</taxon>
        <taxon>Bacillati</taxon>
        <taxon>Bacillota</taxon>
        <taxon>Bacilli</taxon>
        <taxon>Bacillales</taxon>
        <taxon>Bacillaceae</taxon>
        <taxon>Texcoconibacillus</taxon>
    </lineage>
</organism>
<dbReference type="GO" id="GO:0015232">
    <property type="term" value="F:heme transmembrane transporter activity"/>
    <property type="evidence" value="ECO:0007669"/>
    <property type="project" value="InterPro"/>
</dbReference>
<dbReference type="RefSeq" id="WP_184665211.1">
    <property type="nucleotide sequence ID" value="NZ_JACHHB010000017.1"/>
</dbReference>
<evidence type="ECO:0000256" key="5">
    <source>
        <dbReference type="ARBA" id="ARBA00022748"/>
    </source>
</evidence>
<feature type="domain" description="Cytochrome c assembly protein" evidence="9">
    <location>
        <begin position="8"/>
        <end position="180"/>
    </location>
</feature>
<evidence type="ECO:0000256" key="2">
    <source>
        <dbReference type="ARBA" id="ARBA00005840"/>
    </source>
</evidence>
<dbReference type="PANTHER" id="PTHR30071">
    <property type="entry name" value="HEME EXPORTER PROTEIN C"/>
    <property type="match status" value="1"/>
</dbReference>
<dbReference type="AlphaFoldDB" id="A0A840QTV1"/>
<name>A0A840QTV1_9BACI</name>
<keyword evidence="7 8" id="KW-0472">Membrane</keyword>
<evidence type="ECO:0000256" key="7">
    <source>
        <dbReference type="ARBA" id="ARBA00023136"/>
    </source>
</evidence>
<sequence length="248" mass="28781">MDNKNSIFRFLIPSKGYNILFYLAIPIVIMALYLTFIWSPVERTMGEVQKIFYFHVGSAWNAFFAFFVVLVFSILYLVKRKRIYDIIAGVSAEIGVVFTAIVLATGPIWAHSAWNTWWTWEPRLTTTLILFFIYIAYIMIRNMEGEWQKKARLASVFGIIGFINVPIVFMAVRWWETNLHPVVLGDGNEQSGGGLEPSMLFTLLFTVATMTLVYFLFLRKGIYIEQLRLETSKLKAKWQEKEINREAS</sequence>
<evidence type="ECO:0000256" key="4">
    <source>
        <dbReference type="ARBA" id="ARBA00022692"/>
    </source>
</evidence>
<dbReference type="PANTHER" id="PTHR30071:SF1">
    <property type="entry name" value="CYTOCHROME B_B6 PROTEIN-RELATED"/>
    <property type="match status" value="1"/>
</dbReference>
<feature type="transmembrane region" description="Helical" evidence="8">
    <location>
        <begin position="90"/>
        <end position="110"/>
    </location>
</feature>
<comment type="caution">
    <text evidence="10">The sequence shown here is derived from an EMBL/GenBank/DDBJ whole genome shotgun (WGS) entry which is preliminary data.</text>
</comment>
<feature type="transmembrane region" description="Helical" evidence="8">
    <location>
        <begin position="152"/>
        <end position="175"/>
    </location>
</feature>
<feature type="transmembrane region" description="Helical" evidence="8">
    <location>
        <begin position="122"/>
        <end position="140"/>
    </location>
</feature>